<name>A0A1G2T2P8_9BACT</name>
<dbReference type="EMBL" id="MHVJ01000011">
    <property type="protein sequence ID" value="OHA91570.1"/>
    <property type="molecule type" value="Genomic_DNA"/>
</dbReference>
<dbReference type="Gene3D" id="1.20.272.10">
    <property type="match status" value="1"/>
</dbReference>
<dbReference type="GO" id="GO:0006260">
    <property type="term" value="P:DNA replication"/>
    <property type="evidence" value="ECO:0007669"/>
    <property type="project" value="InterPro"/>
</dbReference>
<feature type="domain" description="DNA polymerase III delta subunit-like C-terminal" evidence="1">
    <location>
        <begin position="28"/>
        <end position="136"/>
    </location>
</feature>
<reference evidence="2 3" key="1">
    <citation type="journal article" date="2016" name="Nat. Commun.">
        <title>Thousands of microbial genomes shed light on interconnected biogeochemical processes in an aquifer system.</title>
        <authorList>
            <person name="Anantharaman K."/>
            <person name="Brown C.T."/>
            <person name="Hug L.A."/>
            <person name="Sharon I."/>
            <person name="Castelle C.J."/>
            <person name="Probst A.J."/>
            <person name="Thomas B.C."/>
            <person name="Singh A."/>
            <person name="Wilkins M.J."/>
            <person name="Karaoz U."/>
            <person name="Brodie E.L."/>
            <person name="Williams K.H."/>
            <person name="Hubbard S.S."/>
            <person name="Banfield J.F."/>
        </authorList>
    </citation>
    <scope>NUCLEOTIDE SEQUENCE [LARGE SCALE GENOMIC DNA]</scope>
</reference>
<evidence type="ECO:0000259" key="1">
    <source>
        <dbReference type="Pfam" id="PF21694"/>
    </source>
</evidence>
<dbReference type="Proteomes" id="UP000178612">
    <property type="component" value="Unassembled WGS sequence"/>
</dbReference>
<accession>A0A1G2T2P8</accession>
<protein>
    <recommendedName>
        <fullName evidence="1">DNA polymerase III delta subunit-like C-terminal domain-containing protein</fullName>
    </recommendedName>
</protein>
<evidence type="ECO:0000313" key="2">
    <source>
        <dbReference type="EMBL" id="OHA91570.1"/>
    </source>
</evidence>
<sequence length="138" mass="15830">MRNLFGETVETLLPQEEAGLSNSGSEFNIFALTDAIGRRNKREAWMIYRKALASGMVAEEIFYRIFWQIKIMLLASKTKSADEADIKVFPYNKAKSNLKNFTTLELTNLSTNLVQGYHEIRRGNKEMETFLEKTILGL</sequence>
<dbReference type="InterPro" id="IPR048466">
    <property type="entry name" value="DNA_pol3_delta-like_C"/>
</dbReference>
<evidence type="ECO:0000313" key="3">
    <source>
        <dbReference type="Proteomes" id="UP000178612"/>
    </source>
</evidence>
<dbReference type="SUPFAM" id="SSF48019">
    <property type="entry name" value="post-AAA+ oligomerization domain-like"/>
    <property type="match status" value="1"/>
</dbReference>
<dbReference type="AlphaFoldDB" id="A0A1G2T2P8"/>
<organism evidence="2 3">
    <name type="scientific">Candidatus Zambryskibacteria bacterium RIFCSPHIGHO2_01_FULL_49_18</name>
    <dbReference type="NCBI Taxonomy" id="1802740"/>
    <lineage>
        <taxon>Bacteria</taxon>
        <taxon>Candidatus Zambryskiibacteriota</taxon>
    </lineage>
</organism>
<gene>
    <name evidence="2" type="ORF">A2758_00465</name>
</gene>
<comment type="caution">
    <text evidence="2">The sequence shown here is derived from an EMBL/GenBank/DDBJ whole genome shotgun (WGS) entry which is preliminary data.</text>
</comment>
<dbReference type="Pfam" id="PF21694">
    <property type="entry name" value="DNA_pol3_delta_C"/>
    <property type="match status" value="1"/>
</dbReference>
<proteinExistence type="predicted"/>
<dbReference type="GO" id="GO:0003677">
    <property type="term" value="F:DNA binding"/>
    <property type="evidence" value="ECO:0007669"/>
    <property type="project" value="InterPro"/>
</dbReference>
<dbReference type="InterPro" id="IPR008921">
    <property type="entry name" value="DNA_pol3_clamp-load_cplx_C"/>
</dbReference>